<keyword evidence="3" id="KW-1185">Reference proteome</keyword>
<protein>
    <recommendedName>
        <fullName evidence="4">DUF2937 family protein</fullName>
    </recommendedName>
</protein>
<gene>
    <name evidence="2" type="ORF">SAMN05216227_10197</name>
</gene>
<dbReference type="EMBL" id="FOCO01000019">
    <property type="protein sequence ID" value="SEN63217.1"/>
    <property type="molecule type" value="Genomic_DNA"/>
</dbReference>
<sequence length="176" mass="18838">MIAKILALAGGISGAVALSQYPEFSQQYIQRLGGQVDALTLVVADFDRSATANGLTRDAALDQLQGTAFLAARKTDTARMFARHERLAADLAFLRLASPMERIAMPHRLGDAETFAATWGDYQPALPLTVAGAVAGVLGFFGGFAGIKLVFSILGWPFRRLRAKSPVRDAAHGRVH</sequence>
<evidence type="ECO:0000313" key="3">
    <source>
        <dbReference type="Proteomes" id="UP000183002"/>
    </source>
</evidence>
<dbReference type="Pfam" id="PF11157">
    <property type="entry name" value="DUF2937"/>
    <property type="match status" value="1"/>
</dbReference>
<dbReference type="RefSeq" id="WP_050518550.1">
    <property type="nucleotide sequence ID" value="NZ_FOCO01000019.1"/>
</dbReference>
<keyword evidence="1" id="KW-0472">Membrane</keyword>
<dbReference type="STRING" id="1077947.SAMN05216227_10197"/>
<dbReference type="AlphaFoldDB" id="A0A1H8I4U9"/>
<reference evidence="2 3" key="1">
    <citation type="submission" date="2016-10" db="EMBL/GenBank/DDBJ databases">
        <authorList>
            <person name="de Groot N.N."/>
        </authorList>
    </citation>
    <scope>NUCLEOTIDE SEQUENCE [LARGE SCALE GENOMIC DNA]</scope>
    <source>
        <strain evidence="2 3">CGMCC 1.10836</strain>
    </source>
</reference>
<evidence type="ECO:0000313" key="2">
    <source>
        <dbReference type="EMBL" id="SEN63217.1"/>
    </source>
</evidence>
<dbReference type="InterPro" id="IPR022584">
    <property type="entry name" value="DUF2937"/>
</dbReference>
<evidence type="ECO:0000256" key="1">
    <source>
        <dbReference type="SAM" id="Phobius"/>
    </source>
</evidence>
<accession>A0A1H8I4U9</accession>
<feature type="transmembrane region" description="Helical" evidence="1">
    <location>
        <begin position="133"/>
        <end position="158"/>
    </location>
</feature>
<keyword evidence="1" id="KW-1133">Transmembrane helix</keyword>
<name>A0A1H8I4U9_9RHOB</name>
<dbReference type="Proteomes" id="UP000183002">
    <property type="component" value="Unassembled WGS sequence"/>
</dbReference>
<keyword evidence="1" id="KW-0812">Transmembrane</keyword>
<organism evidence="2 3">
    <name type="scientific">Pseudorhodobacter antarcticus</name>
    <dbReference type="NCBI Taxonomy" id="1077947"/>
    <lineage>
        <taxon>Bacteria</taxon>
        <taxon>Pseudomonadati</taxon>
        <taxon>Pseudomonadota</taxon>
        <taxon>Alphaproteobacteria</taxon>
        <taxon>Rhodobacterales</taxon>
        <taxon>Paracoccaceae</taxon>
        <taxon>Pseudorhodobacter</taxon>
    </lineage>
</organism>
<dbReference type="OrthoDB" id="193051at2"/>
<proteinExistence type="predicted"/>
<evidence type="ECO:0008006" key="4">
    <source>
        <dbReference type="Google" id="ProtNLM"/>
    </source>
</evidence>